<reference evidence="9 10" key="1">
    <citation type="submission" date="2021-02" db="EMBL/GenBank/DDBJ databases">
        <authorList>
            <person name="Ra J.-S."/>
        </authorList>
    </citation>
    <scope>NUCLEOTIDE SEQUENCE [LARGE SCALE GENOMIC DNA]</scope>
    <source>
        <strain evidence="9 10">MMS20-R1-14</strain>
    </source>
</reference>
<dbReference type="PROSITE" id="PS50850">
    <property type="entry name" value="MFS"/>
    <property type="match status" value="1"/>
</dbReference>
<feature type="transmembrane region" description="Helical" evidence="7">
    <location>
        <begin position="358"/>
        <end position="381"/>
    </location>
</feature>
<evidence type="ECO:0000256" key="3">
    <source>
        <dbReference type="ARBA" id="ARBA00022692"/>
    </source>
</evidence>
<dbReference type="Pfam" id="PF07690">
    <property type="entry name" value="MFS_1"/>
    <property type="match status" value="1"/>
</dbReference>
<dbReference type="InterPro" id="IPR011701">
    <property type="entry name" value="MFS"/>
</dbReference>
<feature type="transmembrane region" description="Helical" evidence="7">
    <location>
        <begin position="114"/>
        <end position="134"/>
    </location>
</feature>
<keyword evidence="5 7" id="KW-0472">Membrane</keyword>
<dbReference type="CDD" id="cd06173">
    <property type="entry name" value="MFS_MefA_like"/>
    <property type="match status" value="1"/>
</dbReference>
<protein>
    <submittedName>
        <fullName evidence="9">MFS transporter</fullName>
    </submittedName>
</protein>
<feature type="transmembrane region" description="Helical" evidence="7">
    <location>
        <begin position="55"/>
        <end position="76"/>
    </location>
</feature>
<dbReference type="SUPFAM" id="SSF103473">
    <property type="entry name" value="MFS general substrate transporter"/>
    <property type="match status" value="1"/>
</dbReference>
<dbReference type="InterPro" id="IPR036259">
    <property type="entry name" value="MFS_trans_sf"/>
</dbReference>
<name>A0ABS2ISJ2_9ACTN</name>
<evidence type="ECO:0000256" key="7">
    <source>
        <dbReference type="SAM" id="Phobius"/>
    </source>
</evidence>
<keyword evidence="2" id="KW-1003">Cell membrane</keyword>
<comment type="subcellular location">
    <subcellularLocation>
        <location evidence="1">Cell membrane</location>
        <topology evidence="1">Multi-pass membrane protein</topology>
    </subcellularLocation>
</comment>
<keyword evidence="10" id="KW-1185">Reference proteome</keyword>
<organism evidence="9 10">
    <name type="scientific">Micromonospora humida</name>
    <dbReference type="NCBI Taxonomy" id="2809018"/>
    <lineage>
        <taxon>Bacteria</taxon>
        <taxon>Bacillati</taxon>
        <taxon>Actinomycetota</taxon>
        <taxon>Actinomycetes</taxon>
        <taxon>Micromonosporales</taxon>
        <taxon>Micromonosporaceae</taxon>
        <taxon>Micromonospora</taxon>
    </lineage>
</organism>
<evidence type="ECO:0000256" key="6">
    <source>
        <dbReference type="SAM" id="MobiDB-lite"/>
    </source>
</evidence>
<evidence type="ECO:0000256" key="4">
    <source>
        <dbReference type="ARBA" id="ARBA00022989"/>
    </source>
</evidence>
<sequence>MTADPVPAPPMTYRQVLTTRNVPQLLLSASLSRLASEMLLFVVVLYVLARFRSPVLAGLGGFFLTLPGFLVSPMAGALLDRVGAARAVILDNLVSAVLIGLIALASAGGRLTPAVLLTLLGLFSLTSPLSAGGIRTLIPRFVPDDAYDRANALDLSTYSVIEVVGPLVGGAVIALIGPDPALVLVVAMYVLAALSLLLLRGSAAEPPRTERRHLLREAWEGVSYLVRDATLRGLALSYSCYQVTFGILVVAVPVSVAQRVGGAGHTEQYAGALWSLVGLCGAAGALAAGRLLRAGRERLLLIVTTVLSAVAIYPLGAVATLATLAVGLALFGLLEGALNVGVLSLRQRRTDPARLGRIMTVSISVNLIGFPVGTALGGVLVERSGSLAYAVAAGFALLAALWGALVIPREPAGTPPVRAGHPRRRRLRGAGSPTSGRIRRRPGGR</sequence>
<evidence type="ECO:0000256" key="1">
    <source>
        <dbReference type="ARBA" id="ARBA00004651"/>
    </source>
</evidence>
<dbReference type="EMBL" id="JAFEUC010000003">
    <property type="protein sequence ID" value="MBM7076216.1"/>
    <property type="molecule type" value="Genomic_DNA"/>
</dbReference>
<evidence type="ECO:0000313" key="10">
    <source>
        <dbReference type="Proteomes" id="UP001518872"/>
    </source>
</evidence>
<keyword evidence="4 7" id="KW-1133">Transmembrane helix</keyword>
<feature type="transmembrane region" description="Helical" evidence="7">
    <location>
        <begin position="88"/>
        <end position="108"/>
    </location>
</feature>
<evidence type="ECO:0000256" key="2">
    <source>
        <dbReference type="ARBA" id="ARBA00022475"/>
    </source>
</evidence>
<feature type="transmembrane region" description="Helical" evidence="7">
    <location>
        <begin position="299"/>
        <end position="318"/>
    </location>
</feature>
<dbReference type="Proteomes" id="UP001518872">
    <property type="component" value="Unassembled WGS sequence"/>
</dbReference>
<keyword evidence="3 7" id="KW-0812">Transmembrane</keyword>
<evidence type="ECO:0000259" key="8">
    <source>
        <dbReference type="PROSITE" id="PS50850"/>
    </source>
</evidence>
<feature type="transmembrane region" description="Helical" evidence="7">
    <location>
        <begin position="25"/>
        <end position="49"/>
    </location>
</feature>
<accession>A0ABS2ISJ2</accession>
<feature type="transmembrane region" description="Helical" evidence="7">
    <location>
        <begin position="182"/>
        <end position="199"/>
    </location>
</feature>
<feature type="transmembrane region" description="Helical" evidence="7">
    <location>
        <begin position="387"/>
        <end position="408"/>
    </location>
</feature>
<dbReference type="InterPro" id="IPR020846">
    <property type="entry name" value="MFS_dom"/>
</dbReference>
<feature type="region of interest" description="Disordered" evidence="6">
    <location>
        <begin position="413"/>
        <end position="445"/>
    </location>
</feature>
<dbReference type="PANTHER" id="PTHR23513">
    <property type="entry name" value="INTEGRAL MEMBRANE EFFLUX PROTEIN-RELATED"/>
    <property type="match status" value="1"/>
</dbReference>
<feature type="transmembrane region" description="Helical" evidence="7">
    <location>
        <begin position="235"/>
        <end position="257"/>
    </location>
</feature>
<feature type="domain" description="Major facilitator superfamily (MFS) profile" evidence="8">
    <location>
        <begin position="21"/>
        <end position="411"/>
    </location>
</feature>
<dbReference type="RefSeq" id="WP_204924279.1">
    <property type="nucleotide sequence ID" value="NZ_JAFEUC010000003.1"/>
</dbReference>
<evidence type="ECO:0000313" key="9">
    <source>
        <dbReference type="EMBL" id="MBM7076216.1"/>
    </source>
</evidence>
<proteinExistence type="predicted"/>
<feature type="transmembrane region" description="Helical" evidence="7">
    <location>
        <begin position="324"/>
        <end position="346"/>
    </location>
</feature>
<comment type="caution">
    <text evidence="9">The sequence shown here is derived from an EMBL/GenBank/DDBJ whole genome shotgun (WGS) entry which is preliminary data.</text>
</comment>
<gene>
    <name evidence="9" type="ORF">JQX11_07625</name>
</gene>
<feature type="transmembrane region" description="Helical" evidence="7">
    <location>
        <begin position="269"/>
        <end position="292"/>
    </location>
</feature>
<dbReference type="PANTHER" id="PTHR23513:SF6">
    <property type="entry name" value="MAJOR FACILITATOR SUPERFAMILY ASSOCIATED DOMAIN-CONTAINING PROTEIN"/>
    <property type="match status" value="1"/>
</dbReference>
<dbReference type="Gene3D" id="1.20.1250.20">
    <property type="entry name" value="MFS general substrate transporter like domains"/>
    <property type="match status" value="1"/>
</dbReference>
<evidence type="ECO:0000256" key="5">
    <source>
        <dbReference type="ARBA" id="ARBA00023136"/>
    </source>
</evidence>